<accession>A0A383B046</accession>
<organism evidence="2">
    <name type="scientific">marine metagenome</name>
    <dbReference type="NCBI Taxonomy" id="408172"/>
    <lineage>
        <taxon>unclassified sequences</taxon>
        <taxon>metagenomes</taxon>
        <taxon>ecological metagenomes</taxon>
    </lineage>
</organism>
<reference evidence="2" key="1">
    <citation type="submission" date="2018-05" db="EMBL/GenBank/DDBJ databases">
        <authorList>
            <person name="Lanie J.A."/>
            <person name="Ng W.-L."/>
            <person name="Kazmierczak K.M."/>
            <person name="Andrzejewski T.M."/>
            <person name="Davidsen T.M."/>
            <person name="Wayne K.J."/>
            <person name="Tettelin H."/>
            <person name="Glass J.I."/>
            <person name="Rusch D."/>
            <person name="Podicherti R."/>
            <person name="Tsui H.-C.T."/>
            <person name="Winkler M.E."/>
        </authorList>
    </citation>
    <scope>NUCLEOTIDE SEQUENCE</scope>
</reference>
<dbReference type="Gene3D" id="3.40.50.150">
    <property type="entry name" value="Vaccinia Virus protein VP39"/>
    <property type="match status" value="1"/>
</dbReference>
<evidence type="ECO:0000313" key="2">
    <source>
        <dbReference type="EMBL" id="SVE13251.1"/>
    </source>
</evidence>
<dbReference type="EMBL" id="UINC01196305">
    <property type="protein sequence ID" value="SVE13251.1"/>
    <property type="molecule type" value="Genomic_DNA"/>
</dbReference>
<dbReference type="SUPFAM" id="SSF53335">
    <property type="entry name" value="S-adenosyl-L-methionine-dependent methyltransferases"/>
    <property type="match status" value="1"/>
</dbReference>
<dbReference type="InterPro" id="IPR029063">
    <property type="entry name" value="SAM-dependent_MTases_sf"/>
</dbReference>
<gene>
    <name evidence="2" type="ORF">METZ01_LOCUS466105</name>
</gene>
<feature type="non-terminal residue" evidence="2">
    <location>
        <position position="162"/>
    </location>
</feature>
<evidence type="ECO:0000256" key="1">
    <source>
        <dbReference type="SAM" id="MobiDB-lite"/>
    </source>
</evidence>
<protein>
    <recommendedName>
        <fullName evidence="3">Methyltransferase FkbM domain-containing protein</fullName>
    </recommendedName>
</protein>
<dbReference type="NCBIfam" id="TIGR01444">
    <property type="entry name" value="fkbM_fam"/>
    <property type="match status" value="1"/>
</dbReference>
<sequence length="162" mass="18425">MSAKEQSGANMQEYPTNEERTAQYHEQFNREKTLRLLLTEACPVIFDVGANVGTTLREFTEWWPEASIHCFEPQEECWDELEGNALKYSGGQVTLNHCAVGSIKTDRAVFYTHNISRGISGFHKINLESNDSIKLKEVRESGEQGLAQYEEGLNQERPVEVI</sequence>
<feature type="region of interest" description="Disordered" evidence="1">
    <location>
        <begin position="1"/>
        <end position="21"/>
    </location>
</feature>
<feature type="compositionally biased region" description="Polar residues" evidence="1">
    <location>
        <begin position="1"/>
        <end position="15"/>
    </location>
</feature>
<proteinExistence type="predicted"/>
<dbReference type="InterPro" id="IPR006342">
    <property type="entry name" value="FkbM_mtfrase"/>
</dbReference>
<name>A0A383B046_9ZZZZ</name>
<dbReference type="AlphaFoldDB" id="A0A383B046"/>
<evidence type="ECO:0008006" key="3">
    <source>
        <dbReference type="Google" id="ProtNLM"/>
    </source>
</evidence>